<dbReference type="InterPro" id="IPR036249">
    <property type="entry name" value="Thioredoxin-like_sf"/>
</dbReference>
<gene>
    <name evidence="1" type="ORF">ACFQ45_01040</name>
</gene>
<comment type="caution">
    <text evidence="1">The sequence shown here is derived from an EMBL/GenBank/DDBJ whole genome shotgun (WGS) entry which is preliminary data.</text>
</comment>
<dbReference type="InterPro" id="IPR044691">
    <property type="entry name" value="DCC1_Trx"/>
</dbReference>
<name>A0ABW4AXG1_9GAMM</name>
<protein>
    <submittedName>
        <fullName evidence="1">Thiol-disulfide oxidoreductase DCC family protein</fullName>
    </submittedName>
</protein>
<dbReference type="PANTHER" id="PTHR34290:SF2">
    <property type="entry name" value="OS04G0668800 PROTEIN"/>
    <property type="match status" value="1"/>
</dbReference>
<reference evidence="2" key="1">
    <citation type="journal article" date="2019" name="Int. J. Syst. Evol. Microbiol.">
        <title>The Global Catalogue of Microorganisms (GCM) 10K type strain sequencing project: providing services to taxonomists for standard genome sequencing and annotation.</title>
        <authorList>
            <consortium name="The Broad Institute Genomics Platform"/>
            <consortium name="The Broad Institute Genome Sequencing Center for Infectious Disease"/>
            <person name="Wu L."/>
            <person name="Ma J."/>
        </authorList>
    </citation>
    <scope>NUCLEOTIDE SEQUENCE [LARGE SCALE GENOMIC DNA]</scope>
    <source>
        <strain evidence="2">JCM 30774</strain>
    </source>
</reference>
<accession>A0ABW4AXG1</accession>
<sequence length="131" mass="15629">MITLFYDGYCPLCVKEMDQLRRYNNKNQLKLVDIHQSDFEQEYPHIDKQAADRILHAQLEDGTLLLGLDANCSVWQAVGKHPWLKVLRWPIIRWFADRFYLLFAKHRYTISRWLTGQERCEPCEKGVCNKD</sequence>
<dbReference type="SUPFAM" id="SSF52833">
    <property type="entry name" value="Thioredoxin-like"/>
    <property type="match status" value="1"/>
</dbReference>
<evidence type="ECO:0000313" key="2">
    <source>
        <dbReference type="Proteomes" id="UP001597059"/>
    </source>
</evidence>
<proteinExistence type="predicted"/>
<dbReference type="Proteomes" id="UP001597059">
    <property type="component" value="Unassembled WGS sequence"/>
</dbReference>
<dbReference type="InterPro" id="IPR007263">
    <property type="entry name" value="DCC1-like"/>
</dbReference>
<keyword evidence="2" id="KW-1185">Reference proteome</keyword>
<dbReference type="EMBL" id="JBHTMN010000003">
    <property type="protein sequence ID" value="MFD1381933.1"/>
    <property type="molecule type" value="Genomic_DNA"/>
</dbReference>
<dbReference type="RefSeq" id="WP_377364430.1">
    <property type="nucleotide sequence ID" value="NZ_JBHTMN010000003.1"/>
</dbReference>
<organism evidence="1 2">
    <name type="scientific">Rhodanobacter aciditrophus</name>
    <dbReference type="NCBI Taxonomy" id="1623218"/>
    <lineage>
        <taxon>Bacteria</taxon>
        <taxon>Pseudomonadati</taxon>
        <taxon>Pseudomonadota</taxon>
        <taxon>Gammaproteobacteria</taxon>
        <taxon>Lysobacterales</taxon>
        <taxon>Rhodanobacteraceae</taxon>
        <taxon>Rhodanobacter</taxon>
    </lineage>
</organism>
<dbReference type="Pfam" id="PF04134">
    <property type="entry name" value="DCC1-like"/>
    <property type="match status" value="1"/>
</dbReference>
<dbReference type="PANTHER" id="PTHR34290">
    <property type="entry name" value="SI:CH73-390P7.2"/>
    <property type="match status" value="1"/>
</dbReference>
<evidence type="ECO:0000313" key="1">
    <source>
        <dbReference type="EMBL" id="MFD1381933.1"/>
    </source>
</evidence>